<keyword evidence="2" id="KW-0812">Transmembrane</keyword>
<dbReference type="AlphaFoldDB" id="A0A6A6B8N5"/>
<dbReference type="Proteomes" id="UP000799438">
    <property type="component" value="Unassembled WGS sequence"/>
</dbReference>
<evidence type="ECO:0008006" key="8">
    <source>
        <dbReference type="Google" id="ProtNLM"/>
    </source>
</evidence>
<dbReference type="GeneID" id="54293520"/>
<dbReference type="Gene3D" id="2.60.120.920">
    <property type="match status" value="1"/>
</dbReference>
<evidence type="ECO:0000256" key="3">
    <source>
        <dbReference type="ARBA" id="ARBA00022989"/>
    </source>
</evidence>
<dbReference type="RefSeq" id="XP_033395641.1">
    <property type="nucleotide sequence ID" value="XM_033536024.1"/>
</dbReference>
<organism evidence="6 7">
    <name type="scientific">Aplosporella prunicola CBS 121167</name>
    <dbReference type="NCBI Taxonomy" id="1176127"/>
    <lineage>
        <taxon>Eukaryota</taxon>
        <taxon>Fungi</taxon>
        <taxon>Dikarya</taxon>
        <taxon>Ascomycota</taxon>
        <taxon>Pezizomycotina</taxon>
        <taxon>Dothideomycetes</taxon>
        <taxon>Dothideomycetes incertae sedis</taxon>
        <taxon>Botryosphaeriales</taxon>
        <taxon>Aplosporellaceae</taxon>
        <taxon>Aplosporella</taxon>
    </lineage>
</organism>
<dbReference type="OrthoDB" id="25503at2759"/>
<evidence type="ECO:0000256" key="4">
    <source>
        <dbReference type="ARBA" id="ARBA00023136"/>
    </source>
</evidence>
<evidence type="ECO:0000256" key="1">
    <source>
        <dbReference type="ARBA" id="ARBA00004370"/>
    </source>
</evidence>
<evidence type="ECO:0000313" key="7">
    <source>
        <dbReference type="Proteomes" id="UP000799438"/>
    </source>
</evidence>
<feature type="non-terminal residue" evidence="6">
    <location>
        <position position="351"/>
    </location>
</feature>
<sequence>PPGPPPGWRGPQEEQHAPPPGPSATQHATYPSYAPPPGPPPSYGQNAKQSVPSENPPPYHDWTVIPDTALLPPPPSLNYDVSPTANASADDGERAFEWCNANPLWRPHTLTAGQRTAVAGGQVTLVQPGCYTGELLPHSSAGRYKGRTHSRCRDSCLLTGLPLYSATADSPLATGGRPKTIYFELRVLGVGGINASKRSRSLEEADAGIALGFVAPPYPPWRLPGWQRGSLGVHGDDGRRYVNDTFGGVDFTTAFQPGETVGLGMRFAAPRNPPAYGQGMRDGPPRMDIDVFFTRGGKRVGGWDLHEELDERAIGGAMGLEGECDLFGAVGVFGGVDFEVFFNERDWLYRP</sequence>
<reference evidence="6" key="1">
    <citation type="journal article" date="2020" name="Stud. Mycol.">
        <title>101 Dothideomycetes genomes: a test case for predicting lifestyles and emergence of pathogens.</title>
        <authorList>
            <person name="Haridas S."/>
            <person name="Albert R."/>
            <person name="Binder M."/>
            <person name="Bloem J."/>
            <person name="Labutti K."/>
            <person name="Salamov A."/>
            <person name="Andreopoulos B."/>
            <person name="Baker S."/>
            <person name="Barry K."/>
            <person name="Bills G."/>
            <person name="Bluhm B."/>
            <person name="Cannon C."/>
            <person name="Castanera R."/>
            <person name="Culley D."/>
            <person name="Daum C."/>
            <person name="Ezra D."/>
            <person name="Gonzalez J."/>
            <person name="Henrissat B."/>
            <person name="Kuo A."/>
            <person name="Liang C."/>
            <person name="Lipzen A."/>
            <person name="Lutzoni F."/>
            <person name="Magnuson J."/>
            <person name="Mondo S."/>
            <person name="Nolan M."/>
            <person name="Ohm R."/>
            <person name="Pangilinan J."/>
            <person name="Park H.-J."/>
            <person name="Ramirez L."/>
            <person name="Alfaro M."/>
            <person name="Sun H."/>
            <person name="Tritt A."/>
            <person name="Yoshinaga Y."/>
            <person name="Zwiers L.-H."/>
            <person name="Turgeon B."/>
            <person name="Goodwin S."/>
            <person name="Spatafora J."/>
            <person name="Crous P."/>
            <person name="Grigoriev I."/>
        </authorList>
    </citation>
    <scope>NUCLEOTIDE SEQUENCE</scope>
    <source>
        <strain evidence="6">CBS 121167</strain>
    </source>
</reference>
<feature type="compositionally biased region" description="Pro residues" evidence="5">
    <location>
        <begin position="33"/>
        <end position="42"/>
    </location>
</feature>
<evidence type="ECO:0000256" key="5">
    <source>
        <dbReference type="SAM" id="MobiDB-lite"/>
    </source>
</evidence>
<evidence type="ECO:0000256" key="2">
    <source>
        <dbReference type="ARBA" id="ARBA00022692"/>
    </source>
</evidence>
<dbReference type="CDD" id="cd12910">
    <property type="entry name" value="SPRY_SSH4_like"/>
    <property type="match status" value="1"/>
</dbReference>
<proteinExistence type="predicted"/>
<dbReference type="InterPro" id="IPR043136">
    <property type="entry name" value="B30.2/SPRY_sf"/>
</dbReference>
<gene>
    <name evidence="6" type="ORF">K452DRAFT_200314</name>
</gene>
<keyword evidence="4" id="KW-0472">Membrane</keyword>
<comment type="subcellular location">
    <subcellularLocation>
        <location evidence="1">Membrane</location>
    </subcellularLocation>
</comment>
<name>A0A6A6B8N5_9PEZI</name>
<keyword evidence="3" id="KW-1133">Transmembrane helix</keyword>
<feature type="non-terminal residue" evidence="6">
    <location>
        <position position="1"/>
    </location>
</feature>
<protein>
    <recommendedName>
        <fullName evidence="8">SPRY domain-containing protein</fullName>
    </recommendedName>
</protein>
<dbReference type="EMBL" id="ML995491">
    <property type="protein sequence ID" value="KAF2139928.1"/>
    <property type="molecule type" value="Genomic_DNA"/>
</dbReference>
<dbReference type="InterPro" id="IPR035780">
    <property type="entry name" value="SPRY_Ssh4-like"/>
</dbReference>
<dbReference type="GO" id="GO:0016020">
    <property type="term" value="C:membrane"/>
    <property type="evidence" value="ECO:0007669"/>
    <property type="project" value="UniProtKB-SubCell"/>
</dbReference>
<accession>A0A6A6B8N5</accession>
<feature type="region of interest" description="Disordered" evidence="5">
    <location>
        <begin position="1"/>
        <end position="88"/>
    </location>
</feature>
<evidence type="ECO:0000313" key="6">
    <source>
        <dbReference type="EMBL" id="KAF2139928.1"/>
    </source>
</evidence>
<keyword evidence="7" id="KW-1185">Reference proteome</keyword>